<dbReference type="EMBL" id="JAABLQ010000001">
    <property type="protein sequence ID" value="NBN79381.1"/>
    <property type="molecule type" value="Genomic_DNA"/>
</dbReference>
<dbReference type="Gene3D" id="3.90.1210.10">
    <property type="entry name" value="Antifreeze-like/N-acetylneuraminic acid synthase C-terminal domain"/>
    <property type="match status" value="1"/>
</dbReference>
<dbReference type="PANTHER" id="PTHR36307:SF1">
    <property type="entry name" value="FLAGELLA BASAL BODY P-RING FORMATION PROTEIN FLGA"/>
    <property type="match status" value="1"/>
</dbReference>
<dbReference type="CDD" id="cd11614">
    <property type="entry name" value="SAF_CpaB_FlgA_like"/>
    <property type="match status" value="1"/>
</dbReference>
<keyword evidence="6" id="KW-1185">Reference proteome</keyword>
<sequence length="154" mass="16471">MFVRLFIVMLVAGLAASAALTGARAGNIDLPVPRATIHPGDLITEDMVIIRRFPDQTTRRFQVVVSRSELVGKIARRTLQPGHPVPATAIAPDIVIKRGEPARLVFQEGSLFIIAQAEALQNGTVGSFVRVRNIDSGLIVTGKVQPDGSVLIGN</sequence>
<dbReference type="NCBIfam" id="TIGR03170">
    <property type="entry name" value="flgA_cterm"/>
    <property type="match status" value="1"/>
</dbReference>
<dbReference type="InterPro" id="IPR013974">
    <property type="entry name" value="SAF"/>
</dbReference>
<keyword evidence="5" id="KW-0966">Cell projection</keyword>
<dbReference type="RefSeq" id="WP_161676817.1">
    <property type="nucleotide sequence ID" value="NZ_JAABLP010000003.1"/>
</dbReference>
<dbReference type="Gene3D" id="2.30.30.760">
    <property type="match status" value="1"/>
</dbReference>
<comment type="subcellular location">
    <subcellularLocation>
        <location evidence="1 4">Periplasm</location>
    </subcellularLocation>
</comment>
<name>A0A7X5JAF6_9HYPH</name>
<feature type="chain" id="PRO_5047551045" description="Flagella basal body P-ring formation protein FlgA" evidence="4">
    <location>
        <begin position="26"/>
        <end position="154"/>
    </location>
</feature>
<dbReference type="Pfam" id="PF13144">
    <property type="entry name" value="ChapFlgA"/>
    <property type="match status" value="1"/>
</dbReference>
<gene>
    <name evidence="5" type="primary">flgA</name>
    <name evidence="5" type="ORF">GWI72_13975</name>
</gene>
<dbReference type="InterPro" id="IPR039246">
    <property type="entry name" value="Flagellar_FlgA"/>
</dbReference>
<evidence type="ECO:0000256" key="2">
    <source>
        <dbReference type="ARBA" id="ARBA00022729"/>
    </source>
</evidence>
<feature type="signal peptide" evidence="4">
    <location>
        <begin position="1"/>
        <end position="25"/>
    </location>
</feature>
<keyword evidence="5" id="KW-0969">Cilium</keyword>
<organism evidence="5 6">
    <name type="scientific">Pannonibacter tanglangensis</name>
    <dbReference type="NCBI Taxonomy" id="2750084"/>
    <lineage>
        <taxon>Bacteria</taxon>
        <taxon>Pseudomonadati</taxon>
        <taxon>Pseudomonadota</taxon>
        <taxon>Alphaproteobacteria</taxon>
        <taxon>Hyphomicrobiales</taxon>
        <taxon>Stappiaceae</taxon>
        <taxon>Pannonibacter</taxon>
    </lineage>
</organism>
<evidence type="ECO:0000256" key="3">
    <source>
        <dbReference type="ARBA" id="ARBA00022764"/>
    </source>
</evidence>
<accession>A0A7X5JAF6</accession>
<evidence type="ECO:0000313" key="6">
    <source>
        <dbReference type="Proteomes" id="UP000586722"/>
    </source>
</evidence>
<comment type="caution">
    <text evidence="5">The sequence shown here is derived from an EMBL/GenBank/DDBJ whole genome shotgun (WGS) entry which is preliminary data.</text>
</comment>
<dbReference type="SMART" id="SM00858">
    <property type="entry name" value="SAF"/>
    <property type="match status" value="1"/>
</dbReference>
<dbReference type="GO" id="GO:0042597">
    <property type="term" value="C:periplasmic space"/>
    <property type="evidence" value="ECO:0007669"/>
    <property type="project" value="UniProtKB-SubCell"/>
</dbReference>
<dbReference type="Proteomes" id="UP000586722">
    <property type="component" value="Unassembled WGS sequence"/>
</dbReference>
<proteinExistence type="inferred from homology"/>
<dbReference type="GO" id="GO:0044780">
    <property type="term" value="P:bacterial-type flagellum assembly"/>
    <property type="evidence" value="ECO:0007669"/>
    <property type="project" value="InterPro"/>
</dbReference>
<evidence type="ECO:0000256" key="1">
    <source>
        <dbReference type="ARBA" id="ARBA00004418"/>
    </source>
</evidence>
<dbReference type="InterPro" id="IPR017585">
    <property type="entry name" value="SAF_FlgA"/>
</dbReference>
<dbReference type="PANTHER" id="PTHR36307">
    <property type="entry name" value="FLAGELLA BASAL BODY P-RING FORMATION PROTEIN FLGA"/>
    <property type="match status" value="1"/>
</dbReference>
<dbReference type="AlphaFoldDB" id="A0A7X5JAF6"/>
<evidence type="ECO:0000313" key="5">
    <source>
        <dbReference type="EMBL" id="NBN79381.1"/>
    </source>
</evidence>
<keyword evidence="2 4" id="KW-0732">Signal</keyword>
<reference evidence="6" key="1">
    <citation type="submission" date="2020-01" db="EMBL/GenBank/DDBJ databases">
        <authorList>
            <person name="Fang Y."/>
            <person name="Sun R."/>
            <person name="Nie L."/>
            <person name="He J."/>
            <person name="Hao L."/>
            <person name="Wang L."/>
            <person name="Su S."/>
            <person name="Lv E."/>
            <person name="Zhang Z."/>
            <person name="Xie R."/>
            <person name="Liu H."/>
        </authorList>
    </citation>
    <scope>NUCLEOTIDE SEQUENCE [LARGE SCALE GENOMIC DNA]</scope>
    <source>
        <strain evidence="6">XCT-53</strain>
    </source>
</reference>
<keyword evidence="5" id="KW-0282">Flagellum</keyword>
<comment type="function">
    <text evidence="4">Involved in the assembly process of the P-ring formation. It may associate with FlgF on the rod constituting a structure essential for the P-ring assembly or may act as a modulator protein for the P-ring assembly.</text>
</comment>
<keyword evidence="3 4" id="KW-0574">Periplasm</keyword>
<evidence type="ECO:0000256" key="4">
    <source>
        <dbReference type="RuleBase" id="RU362063"/>
    </source>
</evidence>
<protein>
    <recommendedName>
        <fullName evidence="4">Flagella basal body P-ring formation protein FlgA</fullName>
    </recommendedName>
</protein>
<comment type="similarity">
    <text evidence="4">Belongs to the FlgA family.</text>
</comment>
<keyword evidence="4" id="KW-1005">Bacterial flagellum biogenesis</keyword>